<keyword evidence="5" id="KW-1003">Cell membrane</keyword>
<keyword evidence="17 23" id="KW-0472">Membrane</keyword>
<evidence type="ECO:0000256" key="16">
    <source>
        <dbReference type="ARBA" id="ARBA00022989"/>
    </source>
</evidence>
<evidence type="ECO:0000256" key="12">
    <source>
        <dbReference type="ARBA" id="ARBA00022737"/>
    </source>
</evidence>
<dbReference type="PANTHER" id="PTHR48053">
    <property type="entry name" value="LEUCINE RICH REPEAT FAMILY PROTEIN, EXPRESSED"/>
    <property type="match status" value="1"/>
</dbReference>
<evidence type="ECO:0000256" key="3">
    <source>
        <dbReference type="ARBA" id="ARBA00008684"/>
    </source>
</evidence>
<dbReference type="GO" id="GO:0051707">
    <property type="term" value="P:response to other organism"/>
    <property type="evidence" value="ECO:0007669"/>
    <property type="project" value="UniProtKB-ARBA"/>
</dbReference>
<dbReference type="Pfam" id="PF00560">
    <property type="entry name" value="LRR_1"/>
    <property type="match status" value="5"/>
</dbReference>
<keyword evidence="8" id="KW-0433">Leucine-rich repeat</keyword>
<protein>
    <recommendedName>
        <fullName evidence="4">non-specific serine/threonine protein kinase</fullName>
        <ecNumber evidence="4">2.7.11.1</ecNumber>
    </recommendedName>
</protein>
<keyword evidence="9" id="KW-0808">Transferase</keyword>
<evidence type="ECO:0000256" key="6">
    <source>
        <dbReference type="ARBA" id="ARBA00022527"/>
    </source>
</evidence>
<keyword evidence="6" id="KW-0723">Serine/threonine-protein kinase</keyword>
<keyword evidence="13 22" id="KW-0547">Nucleotide-binding</keyword>
<evidence type="ECO:0000256" key="13">
    <source>
        <dbReference type="ARBA" id="ARBA00022741"/>
    </source>
</evidence>
<dbReference type="Gene3D" id="3.30.200.20">
    <property type="entry name" value="Phosphorylase Kinase, domain 1"/>
    <property type="match status" value="1"/>
</dbReference>
<dbReference type="GO" id="GO:0004674">
    <property type="term" value="F:protein serine/threonine kinase activity"/>
    <property type="evidence" value="ECO:0007669"/>
    <property type="project" value="UniProtKB-KW"/>
</dbReference>
<keyword evidence="18" id="KW-0675">Receptor</keyword>
<dbReference type="InterPro" id="IPR003591">
    <property type="entry name" value="Leu-rich_rpt_typical-subtyp"/>
</dbReference>
<evidence type="ECO:0000256" key="9">
    <source>
        <dbReference type="ARBA" id="ARBA00022679"/>
    </source>
</evidence>
<keyword evidence="11 24" id="KW-0732">Signal</keyword>
<comment type="subcellular location">
    <subcellularLocation>
        <location evidence="1">Cell membrane</location>
        <topology evidence="1">Single-pass membrane protein</topology>
    </subcellularLocation>
    <subcellularLocation>
        <location evidence="2">Membrane</location>
        <topology evidence="2">Single-pass type I membrane protein</topology>
    </subcellularLocation>
</comment>
<dbReference type="Pfam" id="PF13855">
    <property type="entry name" value="LRR_8"/>
    <property type="match status" value="1"/>
</dbReference>
<evidence type="ECO:0000256" key="5">
    <source>
        <dbReference type="ARBA" id="ARBA00022475"/>
    </source>
</evidence>
<dbReference type="Proteomes" id="UP001459277">
    <property type="component" value="Unassembled WGS sequence"/>
</dbReference>
<dbReference type="EMBL" id="JAZDWU010000005">
    <property type="protein sequence ID" value="KAL0002000.1"/>
    <property type="molecule type" value="Genomic_DNA"/>
</dbReference>
<comment type="catalytic activity">
    <reaction evidence="20">
        <text>L-threonyl-[protein] + ATP = O-phospho-L-threonyl-[protein] + ADP + H(+)</text>
        <dbReference type="Rhea" id="RHEA:46608"/>
        <dbReference type="Rhea" id="RHEA-COMP:11060"/>
        <dbReference type="Rhea" id="RHEA-COMP:11605"/>
        <dbReference type="ChEBI" id="CHEBI:15378"/>
        <dbReference type="ChEBI" id="CHEBI:30013"/>
        <dbReference type="ChEBI" id="CHEBI:30616"/>
        <dbReference type="ChEBI" id="CHEBI:61977"/>
        <dbReference type="ChEBI" id="CHEBI:456216"/>
        <dbReference type="EC" id="2.7.11.1"/>
    </reaction>
</comment>
<dbReference type="PROSITE" id="PS50011">
    <property type="entry name" value="PROTEIN_KINASE_DOM"/>
    <property type="match status" value="1"/>
</dbReference>
<evidence type="ECO:0000256" key="8">
    <source>
        <dbReference type="ARBA" id="ARBA00022614"/>
    </source>
</evidence>
<dbReference type="Gene3D" id="3.80.10.10">
    <property type="entry name" value="Ribonuclease Inhibitor"/>
    <property type="match status" value="3"/>
</dbReference>
<evidence type="ECO:0000256" key="14">
    <source>
        <dbReference type="ARBA" id="ARBA00022777"/>
    </source>
</evidence>
<evidence type="ECO:0000256" key="24">
    <source>
        <dbReference type="SAM" id="SignalP"/>
    </source>
</evidence>
<keyword evidence="27" id="KW-1185">Reference proteome</keyword>
<dbReference type="SUPFAM" id="SSF52058">
    <property type="entry name" value="L domain-like"/>
    <property type="match status" value="2"/>
</dbReference>
<feature type="transmembrane region" description="Helical" evidence="23">
    <location>
        <begin position="553"/>
        <end position="576"/>
    </location>
</feature>
<evidence type="ECO:0000313" key="26">
    <source>
        <dbReference type="EMBL" id="KAL0002000.1"/>
    </source>
</evidence>
<dbReference type="SUPFAM" id="SSF56112">
    <property type="entry name" value="Protein kinase-like (PK-like)"/>
    <property type="match status" value="1"/>
</dbReference>
<dbReference type="GO" id="GO:0005886">
    <property type="term" value="C:plasma membrane"/>
    <property type="evidence" value="ECO:0007669"/>
    <property type="project" value="UniProtKB-SubCell"/>
</dbReference>
<keyword evidence="10 23" id="KW-0812">Transmembrane</keyword>
<evidence type="ECO:0000256" key="11">
    <source>
        <dbReference type="ARBA" id="ARBA00022729"/>
    </source>
</evidence>
<dbReference type="InterPro" id="IPR051716">
    <property type="entry name" value="Plant_RL_S/T_kinase"/>
</dbReference>
<dbReference type="Pfam" id="PF23598">
    <property type="entry name" value="LRR_14"/>
    <property type="match status" value="1"/>
</dbReference>
<keyword evidence="14" id="KW-0418">Kinase</keyword>
<dbReference type="PROSITE" id="PS00107">
    <property type="entry name" value="PROTEIN_KINASE_ATP"/>
    <property type="match status" value="1"/>
</dbReference>
<dbReference type="Pfam" id="PF00069">
    <property type="entry name" value="Pkinase"/>
    <property type="match status" value="1"/>
</dbReference>
<feature type="domain" description="Protein kinase" evidence="25">
    <location>
        <begin position="614"/>
        <end position="897"/>
    </location>
</feature>
<dbReference type="FunFam" id="3.80.10.10:FF:000077">
    <property type="entry name" value="LRR receptor-like serine/threonine-protein kinase ERL1"/>
    <property type="match status" value="1"/>
</dbReference>
<organism evidence="26 27">
    <name type="scientific">Lithocarpus litseifolius</name>
    <dbReference type="NCBI Taxonomy" id="425828"/>
    <lineage>
        <taxon>Eukaryota</taxon>
        <taxon>Viridiplantae</taxon>
        <taxon>Streptophyta</taxon>
        <taxon>Embryophyta</taxon>
        <taxon>Tracheophyta</taxon>
        <taxon>Spermatophyta</taxon>
        <taxon>Magnoliopsida</taxon>
        <taxon>eudicotyledons</taxon>
        <taxon>Gunneridae</taxon>
        <taxon>Pentapetalae</taxon>
        <taxon>rosids</taxon>
        <taxon>fabids</taxon>
        <taxon>Fagales</taxon>
        <taxon>Fagaceae</taxon>
        <taxon>Lithocarpus</taxon>
    </lineage>
</organism>
<dbReference type="FunFam" id="3.80.10.10:FF:000233">
    <property type="entry name" value="Leucine-rich repeat receptor-like protein kinase TDR"/>
    <property type="match status" value="1"/>
</dbReference>
<evidence type="ECO:0000313" key="27">
    <source>
        <dbReference type="Proteomes" id="UP001459277"/>
    </source>
</evidence>
<dbReference type="PROSITE" id="PS00108">
    <property type="entry name" value="PROTEIN_KINASE_ST"/>
    <property type="match status" value="1"/>
</dbReference>
<evidence type="ECO:0000256" key="20">
    <source>
        <dbReference type="ARBA" id="ARBA00047899"/>
    </source>
</evidence>
<comment type="catalytic activity">
    <reaction evidence="21">
        <text>L-seryl-[protein] + ATP = O-phospho-L-seryl-[protein] + ADP + H(+)</text>
        <dbReference type="Rhea" id="RHEA:17989"/>
        <dbReference type="Rhea" id="RHEA-COMP:9863"/>
        <dbReference type="Rhea" id="RHEA-COMP:11604"/>
        <dbReference type="ChEBI" id="CHEBI:15378"/>
        <dbReference type="ChEBI" id="CHEBI:29999"/>
        <dbReference type="ChEBI" id="CHEBI:30616"/>
        <dbReference type="ChEBI" id="CHEBI:83421"/>
        <dbReference type="ChEBI" id="CHEBI:456216"/>
        <dbReference type="EC" id="2.7.11.1"/>
    </reaction>
</comment>
<feature type="chain" id="PRO_5043621045" description="non-specific serine/threonine protein kinase" evidence="24">
    <location>
        <begin position="22"/>
        <end position="923"/>
    </location>
</feature>
<keyword evidence="16 23" id="KW-1133">Transmembrane helix</keyword>
<accession>A0AAW2CXY2</accession>
<comment type="similarity">
    <text evidence="3">Belongs to the protein kinase superfamily. Ser/Thr protein kinase family.</text>
</comment>
<evidence type="ECO:0000256" key="10">
    <source>
        <dbReference type="ARBA" id="ARBA00022692"/>
    </source>
</evidence>
<dbReference type="SMART" id="SM00369">
    <property type="entry name" value="LRR_TYP"/>
    <property type="match status" value="7"/>
</dbReference>
<proteinExistence type="inferred from homology"/>
<dbReference type="PANTHER" id="PTHR48053:SF159">
    <property type="entry name" value="PROTEIN KINASE DOMAIN-CONTAINING PROTEIN"/>
    <property type="match status" value="1"/>
</dbReference>
<feature type="signal peptide" evidence="24">
    <location>
        <begin position="1"/>
        <end position="21"/>
    </location>
</feature>
<keyword evidence="12" id="KW-0677">Repeat</keyword>
<evidence type="ECO:0000259" key="25">
    <source>
        <dbReference type="PROSITE" id="PS50011"/>
    </source>
</evidence>
<feature type="binding site" evidence="22">
    <location>
        <position position="643"/>
    </location>
    <ligand>
        <name>ATP</name>
        <dbReference type="ChEBI" id="CHEBI:30616"/>
    </ligand>
</feature>
<dbReference type="InterPro" id="IPR017441">
    <property type="entry name" value="Protein_kinase_ATP_BS"/>
</dbReference>
<dbReference type="PROSITE" id="PS51450">
    <property type="entry name" value="LRR"/>
    <property type="match status" value="1"/>
</dbReference>
<dbReference type="AlphaFoldDB" id="A0AAW2CXY2"/>
<keyword evidence="19" id="KW-0325">Glycoprotein</keyword>
<comment type="caution">
    <text evidence="26">The sequence shown here is derived from an EMBL/GenBank/DDBJ whole genome shotgun (WGS) entry which is preliminary data.</text>
</comment>
<evidence type="ECO:0000256" key="22">
    <source>
        <dbReference type="PROSITE-ProRule" id="PRU10141"/>
    </source>
</evidence>
<evidence type="ECO:0000256" key="15">
    <source>
        <dbReference type="ARBA" id="ARBA00022840"/>
    </source>
</evidence>
<evidence type="ECO:0000256" key="19">
    <source>
        <dbReference type="ARBA" id="ARBA00023180"/>
    </source>
</evidence>
<dbReference type="InterPro" id="IPR001611">
    <property type="entry name" value="Leu-rich_rpt"/>
</dbReference>
<dbReference type="InterPro" id="IPR013210">
    <property type="entry name" value="LRR_N_plant-typ"/>
</dbReference>
<dbReference type="InterPro" id="IPR055414">
    <property type="entry name" value="LRR_R13L4/SHOC2-like"/>
</dbReference>
<gene>
    <name evidence="26" type="ORF">SO802_015781</name>
</gene>
<dbReference type="InterPro" id="IPR032675">
    <property type="entry name" value="LRR_dom_sf"/>
</dbReference>
<dbReference type="InterPro" id="IPR008271">
    <property type="entry name" value="Ser/Thr_kinase_AS"/>
</dbReference>
<name>A0AAW2CXY2_9ROSI</name>
<dbReference type="GO" id="GO:0005524">
    <property type="term" value="F:ATP binding"/>
    <property type="evidence" value="ECO:0007669"/>
    <property type="project" value="UniProtKB-UniRule"/>
</dbReference>
<dbReference type="EC" id="2.7.11.1" evidence="4"/>
<evidence type="ECO:0000256" key="21">
    <source>
        <dbReference type="ARBA" id="ARBA00048679"/>
    </source>
</evidence>
<evidence type="ECO:0000256" key="7">
    <source>
        <dbReference type="ARBA" id="ARBA00022553"/>
    </source>
</evidence>
<evidence type="ECO:0000256" key="17">
    <source>
        <dbReference type="ARBA" id="ARBA00023136"/>
    </source>
</evidence>
<evidence type="ECO:0000256" key="23">
    <source>
        <dbReference type="SAM" id="Phobius"/>
    </source>
</evidence>
<dbReference type="Pfam" id="PF08263">
    <property type="entry name" value="LRRNT_2"/>
    <property type="match status" value="1"/>
</dbReference>
<evidence type="ECO:0000256" key="4">
    <source>
        <dbReference type="ARBA" id="ARBA00012513"/>
    </source>
</evidence>
<dbReference type="Gene3D" id="1.10.510.10">
    <property type="entry name" value="Transferase(Phosphotransferase) domain 1"/>
    <property type="match status" value="1"/>
</dbReference>
<dbReference type="InterPro" id="IPR011009">
    <property type="entry name" value="Kinase-like_dom_sf"/>
</dbReference>
<dbReference type="FunFam" id="3.80.10.10:FF:000453">
    <property type="entry name" value="Leucine-rich receptor-like protein kinase family protein"/>
    <property type="match status" value="1"/>
</dbReference>
<dbReference type="FunFam" id="1.10.510.10:FF:000417">
    <property type="entry name" value="Leucine-rich repeat receptor-like protein kinase"/>
    <property type="match status" value="1"/>
</dbReference>
<dbReference type="SMART" id="SM00220">
    <property type="entry name" value="S_TKc"/>
    <property type="match status" value="1"/>
</dbReference>
<evidence type="ECO:0000256" key="18">
    <source>
        <dbReference type="ARBA" id="ARBA00023170"/>
    </source>
</evidence>
<keyword evidence="15 22" id="KW-0067">ATP-binding</keyword>
<dbReference type="InterPro" id="IPR000719">
    <property type="entry name" value="Prot_kinase_dom"/>
</dbReference>
<evidence type="ECO:0000256" key="1">
    <source>
        <dbReference type="ARBA" id="ARBA00004162"/>
    </source>
</evidence>
<dbReference type="GO" id="GO:0009791">
    <property type="term" value="P:post-embryonic development"/>
    <property type="evidence" value="ECO:0007669"/>
    <property type="project" value="UniProtKB-ARBA"/>
</dbReference>
<reference evidence="26 27" key="1">
    <citation type="submission" date="2024-01" db="EMBL/GenBank/DDBJ databases">
        <title>A telomere-to-telomere, gap-free genome of sweet tea (Lithocarpus litseifolius).</title>
        <authorList>
            <person name="Zhou J."/>
        </authorList>
    </citation>
    <scope>NUCLEOTIDE SEQUENCE [LARGE SCALE GENOMIC DNA]</scope>
    <source>
        <strain evidence="26">Zhou-2022a</strain>
        <tissue evidence="26">Leaf</tissue>
    </source>
</reference>
<evidence type="ECO:0000256" key="2">
    <source>
        <dbReference type="ARBA" id="ARBA00004479"/>
    </source>
</evidence>
<sequence>MSQTRFLFLVFCSTYFHLTHSLNLEGGLLLQQVKHSLTDPSQSLSSWNDQDDTPCNWAGIKCDPSTRRVNSVDLSNFQLEGPFSTLLCRLPSLSNLSLSNNFINSSLSVDISRCRNLKLLNLSQNLIVGRIPDTLSRIPNLRILDLSGNNFSGEIPASFGEFRRLKTLNLVNNFLNGSIPISLGNISRLKELRLACNSFSPSQIPSQLGNLTSLEVLYLSGCNLKGSIPDSLSRLTRLQNLELSYNKLTGSIPNSLIELKSILQIQLYQNSLSGELPSGLSNLTKLLRFDISKNELIGTIPEELCGLQLESLKLSENRFEGSLPTNITRSTNLYELKLFNNKITGSLPSELGKNSPLQILDVSYNGFSGDIPSHLCENGALTDLILSYNSFSGEIPESLGKCQSLYRVRLTHNNISGTIPWTWVKLVELDTLDLNDNELSGDIPVGIQGWKKLTELNLANNRFSGEIPDEIGSLLVLNYLDLSGNNFSGEIPPEMQNLKLNFLNLSNNRLSGDLPPLYANRNYRNCFVGNPGLCGNFPDLCPRVGGSKKQGNFWILLAIFVTAGIGLIVGIVLFCWKYRAVKKNKKEIAREIAMSPWKEFHNLPFNVLEIMDCLDENNVIGSGGSGEVYKVVLSKGETVAVKKLYRGGGEISDKYGFKAEVETLGKIRHKNIVRLWCCYDTVDCKLLVYEYMPNGSLGDLLHGGKGGLLDWPKRYQIALDAALGLSYLHHDCVPPIFHRDVKSNNILIDGEFRARVGDFGVAKVVAVAGPGGVSMSAIAGTPGYIAPEYAYTLRVNEKSDIYSFGVVILELVTGRRPNDPDFGEKDLVKWVSTTIDQKGIDHVIEDTLESKYKEEIRKILKIGLRCTAALPINRPPMEEVVKLLQGVSADKSPTEFTGMGRAPLNYYQGEASDQAGKFSPDYQ</sequence>
<keyword evidence="7" id="KW-0597">Phosphoprotein</keyword>
<dbReference type="GO" id="GO:0006952">
    <property type="term" value="P:defense response"/>
    <property type="evidence" value="ECO:0007669"/>
    <property type="project" value="UniProtKB-ARBA"/>
</dbReference>